<dbReference type="GO" id="GO:0004038">
    <property type="term" value="F:allantoinase activity"/>
    <property type="evidence" value="ECO:0007669"/>
    <property type="project" value="TreeGrafter"/>
</dbReference>
<dbReference type="GO" id="GO:0006145">
    <property type="term" value="P:purine nucleobase catabolic process"/>
    <property type="evidence" value="ECO:0007669"/>
    <property type="project" value="TreeGrafter"/>
</dbReference>
<dbReference type="Pfam" id="PF01979">
    <property type="entry name" value="Amidohydro_1"/>
    <property type="match status" value="1"/>
</dbReference>
<dbReference type="Proteomes" id="UP000243799">
    <property type="component" value="Unassembled WGS sequence"/>
</dbReference>
<accession>A0A1I1CHF7</accession>
<dbReference type="STRING" id="490629.SAMN05216266_1288"/>
<protein>
    <submittedName>
        <fullName evidence="2">Dihydroorotase</fullName>
    </submittedName>
</protein>
<organism evidence="2 3">
    <name type="scientific">Amycolatopsis marina</name>
    <dbReference type="NCBI Taxonomy" id="490629"/>
    <lineage>
        <taxon>Bacteria</taxon>
        <taxon>Bacillati</taxon>
        <taxon>Actinomycetota</taxon>
        <taxon>Actinomycetes</taxon>
        <taxon>Pseudonocardiales</taxon>
        <taxon>Pseudonocardiaceae</taxon>
        <taxon>Amycolatopsis</taxon>
    </lineage>
</organism>
<dbReference type="AlphaFoldDB" id="A0A1I1CHF7"/>
<dbReference type="SUPFAM" id="SSF51556">
    <property type="entry name" value="Metallo-dependent hydrolases"/>
    <property type="match status" value="1"/>
</dbReference>
<keyword evidence="3" id="KW-1185">Reference proteome</keyword>
<dbReference type="InterPro" id="IPR032466">
    <property type="entry name" value="Metal_Hydrolase"/>
</dbReference>
<reference evidence="3" key="1">
    <citation type="submission" date="2016-10" db="EMBL/GenBank/DDBJ databases">
        <authorList>
            <person name="Varghese N."/>
            <person name="Submissions S."/>
        </authorList>
    </citation>
    <scope>NUCLEOTIDE SEQUENCE [LARGE SCALE GENOMIC DNA]</scope>
    <source>
        <strain evidence="3">CGMCC 4.3568</strain>
    </source>
</reference>
<evidence type="ECO:0000259" key="1">
    <source>
        <dbReference type="Pfam" id="PF01979"/>
    </source>
</evidence>
<sequence length="364" mass="40182">MPPIDGTEQDAGTESRACAQGGVTTALNYMRTGQYYLNRGGDYADVFPEVLSATEGKSYVDYAYHLAPMMRRHIEEIPALVRDHGVTSFKVFMFYGSHGLHGRSTDQNSFLMIPEGERYDYAHFEFVMRGIQAAREQFPDLADEISLSLHCETAEIMDAALRMAQAFPHIRFRREVTVGHLLADIDTASGIGGKVNPPLRPREDVEALWEHVLAGEVDWVVSDHACCRDEQKFGDPREDVFVAKSGFGGAEYLLAGLITEGTRRGLPLGEIAKLTAWNPATRFGLRTKGAIEAGFDADFALVDADTEWTVRAADSESTQEYTPFEGFAMTAAVTDTFVRGHRVLDTGKVVGDPIGRYQKRPTGA</sequence>
<dbReference type="InterPro" id="IPR011059">
    <property type="entry name" value="Metal-dep_hydrolase_composite"/>
</dbReference>
<dbReference type="RefSeq" id="WP_245788891.1">
    <property type="nucleotide sequence ID" value="NZ_FOKG01000028.1"/>
</dbReference>
<dbReference type="Gene3D" id="3.20.20.140">
    <property type="entry name" value="Metal-dependent hydrolases"/>
    <property type="match status" value="2"/>
</dbReference>
<proteinExistence type="predicted"/>
<dbReference type="SUPFAM" id="SSF51338">
    <property type="entry name" value="Composite domain of metallo-dependent hydrolases"/>
    <property type="match status" value="1"/>
</dbReference>
<dbReference type="InterPro" id="IPR006680">
    <property type="entry name" value="Amidohydro-rel"/>
</dbReference>
<evidence type="ECO:0000313" key="3">
    <source>
        <dbReference type="Proteomes" id="UP000243799"/>
    </source>
</evidence>
<dbReference type="EMBL" id="FOKG01000028">
    <property type="protein sequence ID" value="SFB61456.1"/>
    <property type="molecule type" value="Genomic_DNA"/>
</dbReference>
<evidence type="ECO:0000313" key="2">
    <source>
        <dbReference type="EMBL" id="SFB61456.1"/>
    </source>
</evidence>
<gene>
    <name evidence="2" type="ORF">SAMN05216266_1288</name>
</gene>
<feature type="domain" description="Amidohydrolase-related" evidence="1">
    <location>
        <begin position="201"/>
        <end position="343"/>
    </location>
</feature>
<dbReference type="InterPro" id="IPR050138">
    <property type="entry name" value="DHOase/Allantoinase_Hydrolase"/>
</dbReference>
<dbReference type="GO" id="GO:0005737">
    <property type="term" value="C:cytoplasm"/>
    <property type="evidence" value="ECO:0007669"/>
    <property type="project" value="TreeGrafter"/>
</dbReference>
<name>A0A1I1CHF7_9PSEU</name>
<dbReference type="PANTHER" id="PTHR43668:SF4">
    <property type="entry name" value="ALLANTOINASE"/>
    <property type="match status" value="1"/>
</dbReference>
<dbReference type="PANTHER" id="PTHR43668">
    <property type="entry name" value="ALLANTOINASE"/>
    <property type="match status" value="1"/>
</dbReference>